<protein>
    <recommendedName>
        <fullName evidence="4">DUF4179 domain-containing protein</fullName>
    </recommendedName>
</protein>
<accession>A0ABV6C906</accession>
<evidence type="ECO:0000313" key="2">
    <source>
        <dbReference type="EMBL" id="MFC0178741.1"/>
    </source>
</evidence>
<evidence type="ECO:0000313" key="3">
    <source>
        <dbReference type="Proteomes" id="UP001589758"/>
    </source>
</evidence>
<dbReference type="RefSeq" id="WP_385875644.1">
    <property type="nucleotide sequence ID" value="NZ_JBHLXE010000013.1"/>
</dbReference>
<comment type="caution">
    <text evidence="2">The sequence shown here is derived from an EMBL/GenBank/DDBJ whole genome shotgun (WGS) entry which is preliminary data.</text>
</comment>
<dbReference type="Proteomes" id="UP001589758">
    <property type="component" value="Unassembled WGS sequence"/>
</dbReference>
<evidence type="ECO:0008006" key="4">
    <source>
        <dbReference type="Google" id="ProtNLM"/>
    </source>
</evidence>
<gene>
    <name evidence="2" type="ORF">ACFFIT_01280</name>
</gene>
<keyword evidence="3" id="KW-1185">Reference proteome</keyword>
<keyword evidence="1" id="KW-0732">Signal</keyword>
<feature type="chain" id="PRO_5047538230" description="DUF4179 domain-containing protein" evidence="1">
    <location>
        <begin position="31"/>
        <end position="461"/>
    </location>
</feature>
<evidence type="ECO:0000256" key="1">
    <source>
        <dbReference type="SAM" id="SignalP"/>
    </source>
</evidence>
<proteinExistence type="predicted"/>
<organism evidence="2 3">
    <name type="scientific">Thorsellia kenyensis</name>
    <dbReference type="NCBI Taxonomy" id="1549888"/>
    <lineage>
        <taxon>Bacteria</taxon>
        <taxon>Pseudomonadati</taxon>
        <taxon>Pseudomonadota</taxon>
        <taxon>Gammaproteobacteria</taxon>
        <taxon>Enterobacterales</taxon>
        <taxon>Thorselliaceae</taxon>
        <taxon>Thorsellia</taxon>
    </lineage>
</organism>
<dbReference type="EMBL" id="JBHLXE010000013">
    <property type="protein sequence ID" value="MFC0178741.1"/>
    <property type="molecule type" value="Genomic_DNA"/>
</dbReference>
<sequence>MLAKMRLKRNKVFAVIALVWGAGSSYYVFADEPDNFQLKVIERYQDKLPADILNKYQQGVFDLSNETSTFVSVATKSMIGTSPGVRTIATVNNDLGELRACSTVTINYQIIDIDGDWDSDKTYDNVPDGEGGTYIHNKTSDTIEWSIKLQTGYGEIIVPLVGTEFISLISNDKLELKIPETINVDGTEYSTIGSSIIYQLIPHTMIGSNPFYPAAYDYVVVDDLTQGKFLMPGEASGANATYITSNQILNDVKDIEVDTQTKLNNQHYLTFPGLPNPDVIENRSFILNNVIKSGDPNDCLVQEKTVEVEIYEAADPKKVNVIQPGAWSGRPTIFVKNRYQAEIRVKDKNGNKRKLTRKEFENIQNPFTWNVYYTTDSGNCSVSDENAKIEGCLSKEAFNIATEEFDQTRFGAVFVKEDGIDVLDYAWIDLQKVNQDDLLKNKSEEGSEQGAILSVSFAHES</sequence>
<reference evidence="2 3" key="1">
    <citation type="submission" date="2024-09" db="EMBL/GenBank/DDBJ databases">
        <authorList>
            <person name="Sun Q."/>
            <person name="Mori K."/>
        </authorList>
    </citation>
    <scope>NUCLEOTIDE SEQUENCE [LARGE SCALE GENOMIC DNA]</scope>
    <source>
        <strain evidence="2 3">CCM 8545</strain>
    </source>
</reference>
<name>A0ABV6C906_9GAMM</name>
<feature type="signal peptide" evidence="1">
    <location>
        <begin position="1"/>
        <end position="30"/>
    </location>
</feature>